<evidence type="ECO:0000256" key="4">
    <source>
        <dbReference type="HAMAP-Rule" id="MF_03009"/>
    </source>
</evidence>
<sequence length="225" mass="25388">METWEDEVVIPDILKKVQPLNKWDDEDVDENDIKDSWEEEDEEPTPAPQPVVAPAEKASKKPATKATEAKGKAVKIAQEEPLDPVAEKLRQQRLVEEADYKSTAELFAKKGDEKTLENFIPKSESDFVEYAELISHKLRPYEKSYFYIGLLKDVMRLAMTSLKGQDAKELASSVTAIANEKIKAEKEANAGKKKTGGKKKQLLVDRADDEAVVNAYDGYDDYDFM</sequence>
<dbReference type="GO" id="GO:0016282">
    <property type="term" value="C:eukaryotic 43S preinitiation complex"/>
    <property type="evidence" value="ECO:0007669"/>
    <property type="project" value="UniProtKB-UniRule"/>
</dbReference>
<dbReference type="Gene3D" id="1.10.246.60">
    <property type="entry name" value="Eukaryotic translation initiation factor 3 like domains"/>
    <property type="match status" value="1"/>
</dbReference>
<evidence type="ECO:0000313" key="7">
    <source>
        <dbReference type="Proteomes" id="UP001152523"/>
    </source>
</evidence>
<keyword evidence="3 4" id="KW-0648">Protein biosynthesis</keyword>
<keyword evidence="2 4" id="KW-0396">Initiation factor</keyword>
<dbReference type="GO" id="GO:0003743">
    <property type="term" value="F:translation initiation factor activity"/>
    <property type="evidence" value="ECO:0007669"/>
    <property type="project" value="UniProtKB-UniRule"/>
</dbReference>
<comment type="subcellular location">
    <subcellularLocation>
        <location evidence="4">Cytoplasm</location>
    </subcellularLocation>
</comment>
<dbReference type="EMBL" id="CAMAPF010000963">
    <property type="protein sequence ID" value="CAH9130910.1"/>
    <property type="molecule type" value="Genomic_DNA"/>
</dbReference>
<comment type="function">
    <text evidence="4">Component of the eukaryotic translation initiation factor 3 (eIF-3) complex, which is involved in protein synthesis of a specialized repertoire of mRNAs and, together with other initiation factors, stimulates binding of mRNA and methionyl-tRNAi to the 40S ribosome. The eIF-3 complex specifically targets and initiates translation of a subset of mRNAs involved in cell proliferation.</text>
</comment>
<dbReference type="Pfam" id="PF08597">
    <property type="entry name" value="eIF3_subunit"/>
    <property type="match status" value="1"/>
</dbReference>
<dbReference type="GO" id="GO:0033290">
    <property type="term" value="C:eukaryotic 48S preinitiation complex"/>
    <property type="evidence" value="ECO:0007669"/>
    <property type="project" value="UniProtKB-UniRule"/>
</dbReference>
<keyword evidence="1 4" id="KW-0963">Cytoplasm</keyword>
<evidence type="ECO:0000256" key="2">
    <source>
        <dbReference type="ARBA" id="ARBA00022540"/>
    </source>
</evidence>
<feature type="region of interest" description="Disordered" evidence="5">
    <location>
        <begin position="19"/>
        <end position="74"/>
    </location>
</feature>
<comment type="caution">
    <text evidence="6">The sequence shown here is derived from an EMBL/GenBank/DDBJ whole genome shotgun (WGS) entry which is preliminary data.</text>
</comment>
<gene>
    <name evidence="6" type="ORF">CEPIT_LOCUS31001</name>
</gene>
<dbReference type="InterPro" id="IPR013906">
    <property type="entry name" value="eIF3j"/>
</dbReference>
<protein>
    <recommendedName>
        <fullName evidence="4">Eukaryotic translation initiation factor 3 subunit J</fullName>
        <shortName evidence="4">eIF3j</shortName>
    </recommendedName>
</protein>
<dbReference type="InterPro" id="IPR023194">
    <property type="entry name" value="eIF3-like_dom_sf"/>
</dbReference>
<accession>A0AAV0F664</accession>
<dbReference type="AlphaFoldDB" id="A0AAV0F664"/>
<dbReference type="Proteomes" id="UP001152523">
    <property type="component" value="Unassembled WGS sequence"/>
</dbReference>
<dbReference type="PANTHER" id="PTHR21681">
    <property type="entry name" value="EUKARYOTIC TRANSLATION INITIATION FACTOR 3 SUBUNIT J"/>
    <property type="match status" value="1"/>
</dbReference>
<evidence type="ECO:0000256" key="5">
    <source>
        <dbReference type="SAM" id="MobiDB-lite"/>
    </source>
</evidence>
<evidence type="ECO:0000256" key="1">
    <source>
        <dbReference type="ARBA" id="ARBA00022490"/>
    </source>
</evidence>
<keyword evidence="7" id="KW-1185">Reference proteome</keyword>
<comment type="similarity">
    <text evidence="4">Belongs to the eIF-3 subunit J family.</text>
</comment>
<dbReference type="HAMAP" id="MF_03009">
    <property type="entry name" value="eIF3j"/>
    <property type="match status" value="1"/>
</dbReference>
<organism evidence="6 7">
    <name type="scientific">Cuscuta epithymum</name>
    <dbReference type="NCBI Taxonomy" id="186058"/>
    <lineage>
        <taxon>Eukaryota</taxon>
        <taxon>Viridiplantae</taxon>
        <taxon>Streptophyta</taxon>
        <taxon>Embryophyta</taxon>
        <taxon>Tracheophyta</taxon>
        <taxon>Spermatophyta</taxon>
        <taxon>Magnoliopsida</taxon>
        <taxon>eudicotyledons</taxon>
        <taxon>Gunneridae</taxon>
        <taxon>Pentapetalae</taxon>
        <taxon>asterids</taxon>
        <taxon>lamiids</taxon>
        <taxon>Solanales</taxon>
        <taxon>Convolvulaceae</taxon>
        <taxon>Cuscuteae</taxon>
        <taxon>Cuscuta</taxon>
        <taxon>Cuscuta subgen. Cuscuta</taxon>
    </lineage>
</organism>
<dbReference type="GO" id="GO:0001732">
    <property type="term" value="P:formation of cytoplasmic translation initiation complex"/>
    <property type="evidence" value="ECO:0007669"/>
    <property type="project" value="UniProtKB-UniRule"/>
</dbReference>
<comment type="subunit">
    <text evidence="4">Component of the eukaryotic translation initiation factor 3 (eIF-3) complex.</text>
</comment>
<dbReference type="FunFam" id="1.10.246.60:FF:000002">
    <property type="entry name" value="Eukaryotic translation initiation factor 3 subunit J"/>
    <property type="match status" value="1"/>
</dbReference>
<evidence type="ECO:0000256" key="3">
    <source>
        <dbReference type="ARBA" id="ARBA00022917"/>
    </source>
</evidence>
<reference evidence="6" key="1">
    <citation type="submission" date="2022-07" db="EMBL/GenBank/DDBJ databases">
        <authorList>
            <person name="Macas J."/>
            <person name="Novak P."/>
            <person name="Neumann P."/>
        </authorList>
    </citation>
    <scope>NUCLEOTIDE SEQUENCE</scope>
</reference>
<name>A0AAV0F664_9ASTE</name>
<dbReference type="PANTHER" id="PTHR21681:SF0">
    <property type="entry name" value="EUKARYOTIC TRANSLATION INITIATION FACTOR 3 SUBUNIT J"/>
    <property type="match status" value="1"/>
</dbReference>
<proteinExistence type="inferred from homology"/>
<dbReference type="GO" id="GO:0005852">
    <property type="term" value="C:eukaryotic translation initiation factor 3 complex"/>
    <property type="evidence" value="ECO:0007669"/>
    <property type="project" value="UniProtKB-UniRule"/>
</dbReference>
<evidence type="ECO:0000313" key="6">
    <source>
        <dbReference type="EMBL" id="CAH9130910.1"/>
    </source>
</evidence>